<evidence type="ECO:0000313" key="9">
    <source>
        <dbReference type="Proteomes" id="UP000299102"/>
    </source>
</evidence>
<keyword evidence="7" id="KW-0812">Transmembrane</keyword>
<sequence>MSLGASEEWRVVLEVMTNETQLSAAALLEYFSPLESFLKNETARLNALRQEEMDQSAPIIVGVIIVSLTAMIIILYCVKKHKLENRISSFCAFRRNGSHDRETNIQMQSKTNDTEGGSEQKM</sequence>
<reference evidence="8 9" key="1">
    <citation type="journal article" date="2019" name="Commun. Biol.">
        <title>The bagworm genome reveals a unique fibroin gene that provides high tensile strength.</title>
        <authorList>
            <person name="Kono N."/>
            <person name="Nakamura H."/>
            <person name="Ohtoshi R."/>
            <person name="Tomita M."/>
            <person name="Numata K."/>
            <person name="Arakawa K."/>
        </authorList>
    </citation>
    <scope>NUCLEOTIDE SEQUENCE [LARGE SCALE GENOMIC DNA]</scope>
</reference>
<name>A0A4C1T3F4_EUMVA</name>
<evidence type="ECO:0000313" key="8">
    <source>
        <dbReference type="EMBL" id="GBP08100.1"/>
    </source>
</evidence>
<keyword evidence="9" id="KW-1185">Reference proteome</keyword>
<protein>
    <submittedName>
        <fullName evidence="8">Angiotensin-converting enzyme-related protein</fullName>
    </submittedName>
</protein>
<dbReference type="GO" id="GO:0008241">
    <property type="term" value="F:peptidyl-dipeptidase activity"/>
    <property type="evidence" value="ECO:0007669"/>
    <property type="project" value="InterPro"/>
</dbReference>
<dbReference type="PANTHER" id="PTHR10514:SF27">
    <property type="entry name" value="ANGIOTENSIN-CONVERTING ENZYME"/>
    <property type="match status" value="1"/>
</dbReference>
<keyword evidence="7" id="KW-1133">Transmembrane helix</keyword>
<dbReference type="STRING" id="151549.A0A4C1T3F4"/>
<feature type="region of interest" description="Disordered" evidence="6">
    <location>
        <begin position="101"/>
        <end position="122"/>
    </location>
</feature>
<keyword evidence="4" id="KW-0325">Glycoprotein</keyword>
<comment type="caution">
    <text evidence="5">Lacks conserved residue(s) required for the propagation of feature annotation.</text>
</comment>
<organism evidence="8 9">
    <name type="scientific">Eumeta variegata</name>
    <name type="common">Bagworm moth</name>
    <name type="synonym">Eumeta japonica</name>
    <dbReference type="NCBI Taxonomy" id="151549"/>
    <lineage>
        <taxon>Eukaryota</taxon>
        <taxon>Metazoa</taxon>
        <taxon>Ecdysozoa</taxon>
        <taxon>Arthropoda</taxon>
        <taxon>Hexapoda</taxon>
        <taxon>Insecta</taxon>
        <taxon>Pterygota</taxon>
        <taxon>Neoptera</taxon>
        <taxon>Endopterygota</taxon>
        <taxon>Lepidoptera</taxon>
        <taxon>Glossata</taxon>
        <taxon>Ditrysia</taxon>
        <taxon>Tineoidea</taxon>
        <taxon>Psychidae</taxon>
        <taxon>Oiketicinae</taxon>
        <taxon>Eumeta</taxon>
    </lineage>
</organism>
<dbReference type="GO" id="GO:0006508">
    <property type="term" value="P:proteolysis"/>
    <property type="evidence" value="ECO:0007669"/>
    <property type="project" value="InterPro"/>
</dbReference>
<dbReference type="SUPFAM" id="SSF55486">
    <property type="entry name" value="Metalloproteases ('zincins'), catalytic domain"/>
    <property type="match status" value="1"/>
</dbReference>
<evidence type="ECO:0000256" key="3">
    <source>
        <dbReference type="ARBA" id="ARBA00023157"/>
    </source>
</evidence>
<feature type="transmembrane region" description="Helical" evidence="7">
    <location>
        <begin position="57"/>
        <end position="78"/>
    </location>
</feature>
<keyword evidence="3" id="KW-1015">Disulfide bond</keyword>
<dbReference type="AlphaFoldDB" id="A0A4C1T3F4"/>
<evidence type="ECO:0000256" key="1">
    <source>
        <dbReference type="ARBA" id="ARBA00008139"/>
    </source>
</evidence>
<dbReference type="Proteomes" id="UP000299102">
    <property type="component" value="Unassembled WGS sequence"/>
</dbReference>
<evidence type="ECO:0000256" key="4">
    <source>
        <dbReference type="ARBA" id="ARBA00023180"/>
    </source>
</evidence>
<keyword evidence="7" id="KW-0472">Membrane</keyword>
<dbReference type="EMBL" id="BGZK01000029">
    <property type="protein sequence ID" value="GBP08100.1"/>
    <property type="molecule type" value="Genomic_DNA"/>
</dbReference>
<comment type="similarity">
    <text evidence="1 5">Belongs to the peptidase M2 family.</text>
</comment>
<evidence type="ECO:0000256" key="6">
    <source>
        <dbReference type="SAM" id="MobiDB-lite"/>
    </source>
</evidence>
<dbReference type="OrthoDB" id="10029630at2759"/>
<dbReference type="PANTHER" id="PTHR10514">
    <property type="entry name" value="ANGIOTENSIN-CONVERTING ENZYME"/>
    <property type="match status" value="1"/>
</dbReference>
<accession>A0A4C1T3F4</accession>
<comment type="caution">
    <text evidence="8">The sequence shown here is derived from an EMBL/GenBank/DDBJ whole genome shotgun (WGS) entry which is preliminary data.</text>
</comment>
<evidence type="ECO:0000256" key="7">
    <source>
        <dbReference type="SAM" id="Phobius"/>
    </source>
</evidence>
<dbReference type="Pfam" id="PF01401">
    <property type="entry name" value="Peptidase_M2"/>
    <property type="match status" value="1"/>
</dbReference>
<evidence type="ECO:0000256" key="2">
    <source>
        <dbReference type="ARBA" id="ARBA00022729"/>
    </source>
</evidence>
<dbReference type="PROSITE" id="PS52011">
    <property type="entry name" value="PEPTIDASE_M2"/>
    <property type="match status" value="1"/>
</dbReference>
<evidence type="ECO:0000256" key="5">
    <source>
        <dbReference type="PROSITE-ProRule" id="PRU01355"/>
    </source>
</evidence>
<dbReference type="GO" id="GO:0008237">
    <property type="term" value="F:metallopeptidase activity"/>
    <property type="evidence" value="ECO:0007669"/>
    <property type="project" value="InterPro"/>
</dbReference>
<dbReference type="GO" id="GO:0005886">
    <property type="term" value="C:plasma membrane"/>
    <property type="evidence" value="ECO:0007669"/>
    <property type="project" value="TreeGrafter"/>
</dbReference>
<feature type="compositionally biased region" description="Polar residues" evidence="6">
    <location>
        <begin position="104"/>
        <end position="122"/>
    </location>
</feature>
<gene>
    <name evidence="8" type="primary">Acer</name>
    <name evidence="8" type="ORF">EVAR_2901_1</name>
</gene>
<keyword evidence="2" id="KW-0732">Signal</keyword>
<dbReference type="InterPro" id="IPR001548">
    <property type="entry name" value="Peptidase_M2"/>
</dbReference>
<proteinExistence type="inferred from homology"/>